<dbReference type="Proteomes" id="UP000005226">
    <property type="component" value="Chromosome 22"/>
</dbReference>
<evidence type="ECO:0000256" key="2">
    <source>
        <dbReference type="ARBA" id="ARBA00022946"/>
    </source>
</evidence>
<keyword evidence="2" id="KW-0809">Transit peptide</keyword>
<dbReference type="eggNOG" id="ENOG502RXUW">
    <property type="taxonomic scope" value="Eukaryota"/>
</dbReference>
<dbReference type="GO" id="GO:0005739">
    <property type="term" value="C:mitochondrion"/>
    <property type="evidence" value="ECO:0007669"/>
    <property type="project" value="TreeGrafter"/>
</dbReference>
<dbReference type="GO" id="GO:0003676">
    <property type="term" value="F:nucleic acid binding"/>
    <property type="evidence" value="ECO:0007669"/>
    <property type="project" value="InterPro"/>
</dbReference>
<sequence length="342" mass="39400">MGFLLRWSTRNATAAFISSQLWRRHLPTVCIGCRLLCHPTSHEPLQPAHNNQGLDLLSIQSESDLDLSLHSLEQMGFTETQAEHVCAVFSQFRGSTGKHALSTITALFVLGLNAASMLKVFEKCPELYTVREAQLQQRINNLRKLGFVEGSLQRVVVHYPQILTVPAKKIRNRVAFLHEKCLFTMQQVTGILRDSPAIVMENIDHLEYKFQYVYFRMGVKQAEMVKSKLFRLTLDEVRNRHCFLERRGLYETPDKNGQTMIINPKLDSVLNCDEDTFLKVAKASAEEYDVFKRLVEREWQQQEQQLGSFGADSGDEEEEGDDEEQEEETGGRDGYRKRKKRR</sequence>
<dbReference type="Pfam" id="PF02536">
    <property type="entry name" value="mTERF"/>
    <property type="match status" value="1"/>
</dbReference>
<dbReference type="InterPro" id="IPR003690">
    <property type="entry name" value="MTERF"/>
</dbReference>
<feature type="compositionally biased region" description="Acidic residues" evidence="3">
    <location>
        <begin position="313"/>
        <end position="328"/>
    </location>
</feature>
<dbReference type="GeneTree" id="ENSGT00460000041648"/>
<accession>H2UG77</accession>
<dbReference type="InterPro" id="IPR038538">
    <property type="entry name" value="MTERF_sf"/>
</dbReference>
<evidence type="ECO:0000256" key="3">
    <source>
        <dbReference type="SAM" id="MobiDB-lite"/>
    </source>
</evidence>
<dbReference type="GO" id="GO:0061668">
    <property type="term" value="P:mitochondrial ribosome assembly"/>
    <property type="evidence" value="ECO:0007669"/>
    <property type="project" value="TreeGrafter"/>
</dbReference>
<keyword evidence="5" id="KW-1185">Reference proteome</keyword>
<evidence type="ECO:0000256" key="1">
    <source>
        <dbReference type="ARBA" id="ARBA00007692"/>
    </source>
</evidence>
<dbReference type="HOGENOM" id="CLU_069384_0_0_1"/>
<reference evidence="4" key="3">
    <citation type="submission" date="2025-09" db="UniProtKB">
        <authorList>
            <consortium name="Ensembl"/>
        </authorList>
    </citation>
    <scope>IDENTIFICATION</scope>
</reference>
<dbReference type="FunCoup" id="H2UG77">
    <property type="interactions" value="1476"/>
</dbReference>
<reference evidence="4" key="2">
    <citation type="submission" date="2025-08" db="UniProtKB">
        <authorList>
            <consortium name="Ensembl"/>
        </authorList>
    </citation>
    <scope>IDENTIFICATION</scope>
</reference>
<comment type="similarity">
    <text evidence="1">Belongs to the mTERF family.</text>
</comment>
<organism evidence="4 5">
    <name type="scientific">Takifugu rubripes</name>
    <name type="common">Japanese pufferfish</name>
    <name type="synonym">Fugu rubripes</name>
    <dbReference type="NCBI Taxonomy" id="31033"/>
    <lineage>
        <taxon>Eukaryota</taxon>
        <taxon>Metazoa</taxon>
        <taxon>Chordata</taxon>
        <taxon>Craniata</taxon>
        <taxon>Vertebrata</taxon>
        <taxon>Euteleostomi</taxon>
        <taxon>Actinopterygii</taxon>
        <taxon>Neopterygii</taxon>
        <taxon>Teleostei</taxon>
        <taxon>Neoteleostei</taxon>
        <taxon>Acanthomorphata</taxon>
        <taxon>Eupercaria</taxon>
        <taxon>Tetraodontiformes</taxon>
        <taxon>Tetradontoidea</taxon>
        <taxon>Tetraodontidae</taxon>
        <taxon>Takifugu</taxon>
    </lineage>
</organism>
<dbReference type="Ensembl" id="ENSTRUT00000036078.3">
    <property type="protein sequence ID" value="ENSTRUP00000035948.3"/>
    <property type="gene ID" value="ENSTRUG00000014052.3"/>
</dbReference>
<reference evidence="4 5" key="1">
    <citation type="journal article" date="2011" name="Genome Biol. Evol.">
        <title>Integration of the genetic map and genome assembly of fugu facilitates insights into distinct features of genome evolution in teleosts and mammals.</title>
        <authorList>
            <person name="Kai W."/>
            <person name="Kikuchi K."/>
            <person name="Tohari S."/>
            <person name="Chew A.K."/>
            <person name="Tay A."/>
            <person name="Fujiwara A."/>
            <person name="Hosoya S."/>
            <person name="Suetake H."/>
            <person name="Naruse K."/>
            <person name="Brenner S."/>
            <person name="Suzuki Y."/>
            <person name="Venkatesh B."/>
        </authorList>
    </citation>
    <scope>NUCLEOTIDE SEQUENCE [LARGE SCALE GENOMIC DNA]</scope>
</reference>
<dbReference type="SMART" id="SM00733">
    <property type="entry name" value="Mterf"/>
    <property type="match status" value="4"/>
</dbReference>
<evidence type="ECO:0000313" key="5">
    <source>
        <dbReference type="Proteomes" id="UP000005226"/>
    </source>
</evidence>
<dbReference type="OMA" id="QAEMVKC"/>
<proteinExistence type="inferred from homology"/>
<dbReference type="Gene3D" id="1.25.70.10">
    <property type="entry name" value="Transcription termination factor 3, mitochondrial"/>
    <property type="match status" value="1"/>
</dbReference>
<dbReference type="InParanoid" id="H2UG77"/>
<name>H2UG77_TAKRU</name>
<dbReference type="PANTHER" id="PTHR13068:SF203">
    <property type="entry name" value="TRANSCRIPTION TERMINATION FACTOR 4, MITOCHONDRIAL"/>
    <property type="match status" value="1"/>
</dbReference>
<protein>
    <submittedName>
        <fullName evidence="4">Mitochondrial transcription termination factor 4</fullName>
    </submittedName>
</protein>
<dbReference type="AlphaFoldDB" id="H2UG77"/>
<dbReference type="STRING" id="31033.ENSTRUP00000035948"/>
<evidence type="ECO:0000313" key="4">
    <source>
        <dbReference type="Ensembl" id="ENSTRUP00000035948.3"/>
    </source>
</evidence>
<dbReference type="PANTHER" id="PTHR13068">
    <property type="entry name" value="CGI-12 PROTEIN-RELATED"/>
    <property type="match status" value="1"/>
</dbReference>
<feature type="region of interest" description="Disordered" evidence="3">
    <location>
        <begin position="302"/>
        <end position="342"/>
    </location>
</feature>
<dbReference type="GO" id="GO:0006390">
    <property type="term" value="P:mitochondrial transcription"/>
    <property type="evidence" value="ECO:0007669"/>
    <property type="project" value="TreeGrafter"/>
</dbReference>